<evidence type="ECO:0000313" key="10">
    <source>
        <dbReference type="EMBL" id="MBT1070936.1"/>
    </source>
</evidence>
<evidence type="ECO:0000256" key="5">
    <source>
        <dbReference type="ARBA" id="ARBA00022801"/>
    </source>
</evidence>
<keyword evidence="3 8" id="KW-0540">Nuclease</keyword>
<dbReference type="HAMAP" id="MF_00265">
    <property type="entry name" value="VapC_Nob1"/>
    <property type="match status" value="1"/>
</dbReference>
<comment type="cofactor">
    <cofactor evidence="1 8">
        <name>Mg(2+)</name>
        <dbReference type="ChEBI" id="CHEBI:18420"/>
    </cofactor>
</comment>
<sequence>MKLLLDTNICIYIIKQQPPAVLRRFLEYQIGDIGISSITLSELRYGVAKSTQQKKNSKALDEFITPLEVVSFDEDAAHVYGEIRATLEKAGTPIGAMDMLIAAHAVSLGIPLVTNNTREFLRISALNLIDWVV</sequence>
<evidence type="ECO:0000256" key="3">
    <source>
        <dbReference type="ARBA" id="ARBA00022722"/>
    </source>
</evidence>
<dbReference type="EMBL" id="JAHDYS010000003">
    <property type="protein sequence ID" value="MBT1070936.1"/>
    <property type="molecule type" value="Genomic_DNA"/>
</dbReference>
<dbReference type="InterPro" id="IPR002716">
    <property type="entry name" value="PIN_dom"/>
</dbReference>
<feature type="domain" description="PIN" evidence="9">
    <location>
        <begin position="1"/>
        <end position="121"/>
    </location>
</feature>
<comment type="caution">
    <text evidence="10">The sequence shown here is derived from an EMBL/GenBank/DDBJ whole genome shotgun (WGS) entry which is preliminary data.</text>
</comment>
<organism evidence="10 11">
    <name type="scientific">Pelotalea chapellei</name>
    <dbReference type="NCBI Taxonomy" id="44671"/>
    <lineage>
        <taxon>Bacteria</taxon>
        <taxon>Pseudomonadati</taxon>
        <taxon>Thermodesulfobacteriota</taxon>
        <taxon>Desulfuromonadia</taxon>
        <taxon>Geobacterales</taxon>
        <taxon>Geobacteraceae</taxon>
        <taxon>Pelotalea</taxon>
    </lineage>
</organism>
<keyword evidence="8" id="KW-0800">Toxin</keyword>
<evidence type="ECO:0000259" key="9">
    <source>
        <dbReference type="SMART" id="SM00670"/>
    </source>
</evidence>
<evidence type="ECO:0000256" key="7">
    <source>
        <dbReference type="ARBA" id="ARBA00038093"/>
    </source>
</evidence>
<evidence type="ECO:0000313" key="11">
    <source>
        <dbReference type="Proteomes" id="UP000784128"/>
    </source>
</evidence>
<evidence type="ECO:0000256" key="2">
    <source>
        <dbReference type="ARBA" id="ARBA00022649"/>
    </source>
</evidence>
<dbReference type="SUPFAM" id="SSF88723">
    <property type="entry name" value="PIN domain-like"/>
    <property type="match status" value="1"/>
</dbReference>
<comment type="similarity">
    <text evidence="7 8">Belongs to the PINc/VapC protein family.</text>
</comment>
<dbReference type="Pfam" id="PF01850">
    <property type="entry name" value="PIN"/>
    <property type="match status" value="1"/>
</dbReference>
<dbReference type="InterPro" id="IPR029060">
    <property type="entry name" value="PIN-like_dom_sf"/>
</dbReference>
<dbReference type="PANTHER" id="PTHR33653:SF1">
    <property type="entry name" value="RIBONUCLEASE VAPC2"/>
    <property type="match status" value="1"/>
</dbReference>
<name>A0ABS5U5J3_9BACT</name>
<keyword evidence="11" id="KW-1185">Reference proteome</keyword>
<accession>A0ABS5U5J3</accession>
<feature type="binding site" evidence="8">
    <location>
        <position position="98"/>
    </location>
    <ligand>
        <name>Mg(2+)</name>
        <dbReference type="ChEBI" id="CHEBI:18420"/>
    </ligand>
</feature>
<dbReference type="Gene3D" id="3.40.50.1010">
    <property type="entry name" value="5'-nuclease"/>
    <property type="match status" value="1"/>
</dbReference>
<dbReference type="Proteomes" id="UP000784128">
    <property type="component" value="Unassembled WGS sequence"/>
</dbReference>
<keyword evidence="6 8" id="KW-0460">Magnesium</keyword>
<feature type="binding site" evidence="8">
    <location>
        <position position="6"/>
    </location>
    <ligand>
        <name>Mg(2+)</name>
        <dbReference type="ChEBI" id="CHEBI:18420"/>
    </ligand>
</feature>
<reference evidence="10 11" key="1">
    <citation type="submission" date="2021-05" db="EMBL/GenBank/DDBJ databases">
        <title>The draft genome of Geobacter chapellei DSM 13688.</title>
        <authorList>
            <person name="Xu Z."/>
            <person name="Masuda Y."/>
            <person name="Itoh H."/>
            <person name="Senoo K."/>
        </authorList>
    </citation>
    <scope>NUCLEOTIDE SEQUENCE [LARGE SCALE GENOMIC DNA]</scope>
    <source>
        <strain evidence="10 11">DSM 13688</strain>
    </source>
</reference>
<protein>
    <recommendedName>
        <fullName evidence="8">Ribonuclease VapC</fullName>
        <shortName evidence="8">RNase VapC</shortName>
        <ecNumber evidence="8">3.1.-.-</ecNumber>
    </recommendedName>
    <alternativeName>
        <fullName evidence="8">Toxin VapC</fullName>
    </alternativeName>
</protein>
<dbReference type="RefSeq" id="WP_214296650.1">
    <property type="nucleotide sequence ID" value="NZ_JAHDYS010000003.1"/>
</dbReference>
<keyword evidence="4 8" id="KW-0479">Metal-binding</keyword>
<keyword evidence="5 8" id="KW-0378">Hydrolase</keyword>
<keyword evidence="2 8" id="KW-1277">Toxin-antitoxin system</keyword>
<dbReference type="EC" id="3.1.-.-" evidence="8"/>
<dbReference type="SMART" id="SM00670">
    <property type="entry name" value="PINc"/>
    <property type="match status" value="1"/>
</dbReference>
<proteinExistence type="inferred from homology"/>
<comment type="function">
    <text evidence="8">Toxic component of a toxin-antitoxin (TA) system. An RNase.</text>
</comment>
<evidence type="ECO:0000256" key="1">
    <source>
        <dbReference type="ARBA" id="ARBA00001946"/>
    </source>
</evidence>
<gene>
    <name evidence="8" type="primary">vapC</name>
    <name evidence="10" type="ORF">KJB30_04005</name>
</gene>
<evidence type="ECO:0000256" key="4">
    <source>
        <dbReference type="ARBA" id="ARBA00022723"/>
    </source>
</evidence>
<evidence type="ECO:0000256" key="8">
    <source>
        <dbReference type="HAMAP-Rule" id="MF_00265"/>
    </source>
</evidence>
<evidence type="ECO:0000256" key="6">
    <source>
        <dbReference type="ARBA" id="ARBA00022842"/>
    </source>
</evidence>
<dbReference type="PANTHER" id="PTHR33653">
    <property type="entry name" value="RIBONUCLEASE VAPC2"/>
    <property type="match status" value="1"/>
</dbReference>
<dbReference type="CDD" id="cd09881">
    <property type="entry name" value="PIN_VapC4-5_FitB-like"/>
    <property type="match status" value="1"/>
</dbReference>
<dbReference type="InterPro" id="IPR050556">
    <property type="entry name" value="Type_II_TA_system_RNase"/>
</dbReference>
<dbReference type="InterPro" id="IPR022907">
    <property type="entry name" value="VapC_family"/>
</dbReference>